<keyword evidence="1" id="KW-0812">Transmembrane</keyword>
<organism evidence="2 3">
    <name type="scientific">Pseudoglutamicibacter cumminsii</name>
    <dbReference type="NCBI Taxonomy" id="156979"/>
    <lineage>
        <taxon>Bacteria</taxon>
        <taxon>Bacillati</taxon>
        <taxon>Actinomycetota</taxon>
        <taxon>Actinomycetes</taxon>
        <taxon>Micrococcales</taxon>
        <taxon>Micrococcaceae</taxon>
        <taxon>Pseudoglutamicibacter</taxon>
    </lineage>
</organism>
<name>A0AAP4FIV4_9MICC</name>
<proteinExistence type="predicted"/>
<reference evidence="2" key="1">
    <citation type="submission" date="2023-05" db="EMBL/GenBank/DDBJ databases">
        <title>Cataloging the Phylogenetic Diversity of Human Bladder Bacteria.</title>
        <authorList>
            <person name="Du J."/>
        </authorList>
    </citation>
    <scope>NUCLEOTIDE SEQUENCE</scope>
    <source>
        <strain evidence="2">UMB9978</strain>
    </source>
</reference>
<protein>
    <submittedName>
        <fullName evidence="2">Uncharacterized protein</fullName>
    </submittedName>
</protein>
<dbReference type="RefSeq" id="WP_143483890.1">
    <property type="nucleotide sequence ID" value="NZ_CALUAG010000014.1"/>
</dbReference>
<dbReference type="EMBL" id="JASODW010000012">
    <property type="protein sequence ID" value="MDK6275790.1"/>
    <property type="molecule type" value="Genomic_DNA"/>
</dbReference>
<keyword evidence="1" id="KW-0472">Membrane</keyword>
<dbReference type="AlphaFoldDB" id="A0AAP4FIV4"/>
<accession>A0AAP4FIV4</accession>
<keyword evidence="1" id="KW-1133">Transmembrane helix</keyword>
<comment type="caution">
    <text evidence="2">The sequence shown here is derived from an EMBL/GenBank/DDBJ whole genome shotgun (WGS) entry which is preliminary data.</text>
</comment>
<dbReference type="Proteomes" id="UP001240483">
    <property type="component" value="Unassembled WGS sequence"/>
</dbReference>
<evidence type="ECO:0000313" key="3">
    <source>
        <dbReference type="Proteomes" id="UP001240483"/>
    </source>
</evidence>
<evidence type="ECO:0000313" key="2">
    <source>
        <dbReference type="EMBL" id="MDK6275790.1"/>
    </source>
</evidence>
<gene>
    <name evidence="2" type="ORF">QP116_08620</name>
</gene>
<sequence>MTEARFYESSDLSFHYSTRDQLLKIMRKIFSVFAATAMIAGAGLAVSAPAANAASCTKLTVASKDGRVLYLWKCGTELHGQLVNASTGDLAYLRAPGGQTTGGKRVAAGKTSVNTGNASGKWAACVAVKDRPGKDWCTAYKS</sequence>
<feature type="transmembrane region" description="Helical" evidence="1">
    <location>
        <begin position="29"/>
        <end position="51"/>
    </location>
</feature>
<evidence type="ECO:0000256" key="1">
    <source>
        <dbReference type="SAM" id="Phobius"/>
    </source>
</evidence>